<organism evidence="1 2">
    <name type="scientific">Thalassotalea piscium</name>
    <dbReference type="NCBI Taxonomy" id="1230533"/>
    <lineage>
        <taxon>Bacteria</taxon>
        <taxon>Pseudomonadati</taxon>
        <taxon>Pseudomonadota</taxon>
        <taxon>Gammaproteobacteria</taxon>
        <taxon>Alteromonadales</taxon>
        <taxon>Colwelliaceae</taxon>
        <taxon>Thalassotalea</taxon>
    </lineage>
</organism>
<accession>A0A7X0TUU9</accession>
<keyword evidence="2" id="KW-1185">Reference proteome</keyword>
<dbReference type="Proteomes" id="UP000537141">
    <property type="component" value="Unassembled WGS sequence"/>
</dbReference>
<dbReference type="RefSeq" id="WP_184425699.1">
    <property type="nucleotide sequence ID" value="NZ_AP027362.1"/>
</dbReference>
<evidence type="ECO:0000313" key="2">
    <source>
        <dbReference type="Proteomes" id="UP000537141"/>
    </source>
</evidence>
<proteinExistence type="predicted"/>
<dbReference type="AlphaFoldDB" id="A0A7X0TUU9"/>
<sequence length="298" mass="34696">MKKYKLLVLLMELGMKSIYKIFLLLVGSLLISVAQADNYLLTMSKNDDVCQHLYQVFNMDVRHKGKLALGEHKEFNWLKWDQDFFMIKRKRHIEPNFADELISKVGKQEEYATYTKYPKKGAYFDIDNNGEDEFITFQRNGASTFENRAYDSIYVYKGNALTKLSGAERNKQYTLEMGYLGSLIDSYTLKEYPIKETTVYKNGHTNYYWPHISDPFIRPLLFNNTYFIALFGNVDTHISDPLRAYNQTIDEKNAIAVVTFTPSYDPEQIKLQPSLLSTGKPSNETQDICYFVKTQVIQ</sequence>
<name>A0A7X0TUU9_9GAMM</name>
<comment type="caution">
    <text evidence="1">The sequence shown here is derived from an EMBL/GenBank/DDBJ whole genome shotgun (WGS) entry which is preliminary data.</text>
</comment>
<dbReference type="EMBL" id="JACHHU010000031">
    <property type="protein sequence ID" value="MBB6544514.1"/>
    <property type="molecule type" value="Genomic_DNA"/>
</dbReference>
<reference evidence="1 2" key="1">
    <citation type="submission" date="2020-08" db="EMBL/GenBank/DDBJ databases">
        <title>Genomic Encyclopedia of Type Strains, Phase IV (KMG-IV): sequencing the most valuable type-strain genomes for metagenomic binning, comparative biology and taxonomic classification.</title>
        <authorList>
            <person name="Goeker M."/>
        </authorList>
    </citation>
    <scope>NUCLEOTIDE SEQUENCE [LARGE SCALE GENOMIC DNA]</scope>
    <source>
        <strain evidence="1 2">DSM 26287</strain>
    </source>
</reference>
<evidence type="ECO:0000313" key="1">
    <source>
        <dbReference type="EMBL" id="MBB6544514.1"/>
    </source>
</evidence>
<protein>
    <submittedName>
        <fullName evidence="1">Uncharacterized protein</fullName>
    </submittedName>
</protein>
<gene>
    <name evidence="1" type="ORF">HNQ55_003047</name>
</gene>